<dbReference type="SMART" id="SM00631">
    <property type="entry name" value="Zn_pept"/>
    <property type="match status" value="1"/>
</dbReference>
<dbReference type="GO" id="GO:0005615">
    <property type="term" value="C:extracellular space"/>
    <property type="evidence" value="ECO:0007669"/>
    <property type="project" value="TreeGrafter"/>
</dbReference>
<proteinExistence type="inferred from homology"/>
<reference evidence="10" key="1">
    <citation type="submission" date="2022-03" db="EMBL/GenBank/DDBJ databases">
        <authorList>
            <person name="Sayadi A."/>
        </authorList>
    </citation>
    <scope>NUCLEOTIDE SEQUENCE</scope>
</reference>
<dbReference type="Gene3D" id="3.40.630.10">
    <property type="entry name" value="Zn peptidases"/>
    <property type="match status" value="1"/>
</dbReference>
<evidence type="ECO:0000256" key="5">
    <source>
        <dbReference type="ARBA" id="ARBA00022833"/>
    </source>
</evidence>
<evidence type="ECO:0000256" key="7">
    <source>
        <dbReference type="PROSITE-ProRule" id="PRU01379"/>
    </source>
</evidence>
<dbReference type="PANTHER" id="PTHR11705:SF143">
    <property type="entry name" value="SLL0236 PROTEIN"/>
    <property type="match status" value="1"/>
</dbReference>
<dbReference type="PROSITE" id="PS52035">
    <property type="entry name" value="PEPTIDASE_M14"/>
    <property type="match status" value="1"/>
</dbReference>
<evidence type="ECO:0000313" key="10">
    <source>
        <dbReference type="EMBL" id="CAH1959248.1"/>
    </source>
</evidence>
<keyword evidence="4" id="KW-0378">Hydrolase</keyword>
<sequence>MNRKRKAFKSRIRPRRESNRAKRRKRSKSQQTLEQPKDDGTIPDVQKCFLTYQQITNYLATLADKYPSKLMLSDIGLSVKGHAILMAKVLMGGHGVTSSNSKSSPYQEGETYCRCAANRTITFIEAGSNGCDWISIAAALYMIDHLVKSEPQQTNIDYFIVPCSNPDSYTDSFTPGNTLVNLSVNYPIILGTSDMSRIKNQLFIKTIMEWKQSYRHRRPESTALIHTIDTFQGNIKLFVSLQEGASKPKILYPYGSNSDMLPDADMVTHIAKSALSMTHKLSFNVGSIYNVCGLTFGSIIDYLAITRGLNFSYVMHINNRLIQPNASKIQKVGKDVVVTITSMAKEAKSWCDSQAF</sequence>
<dbReference type="OrthoDB" id="3626597at2759"/>
<dbReference type="GO" id="GO:0008270">
    <property type="term" value="F:zinc ion binding"/>
    <property type="evidence" value="ECO:0007669"/>
    <property type="project" value="InterPro"/>
</dbReference>
<dbReference type="GO" id="GO:0006508">
    <property type="term" value="P:proteolysis"/>
    <property type="evidence" value="ECO:0007669"/>
    <property type="project" value="UniProtKB-KW"/>
</dbReference>
<keyword evidence="5" id="KW-0862">Zinc</keyword>
<name>A0A9P0JQT9_ACAOB</name>
<evidence type="ECO:0000313" key="11">
    <source>
        <dbReference type="Proteomes" id="UP001152888"/>
    </source>
</evidence>
<dbReference type="SUPFAM" id="SSF53187">
    <property type="entry name" value="Zn-dependent exopeptidases"/>
    <property type="match status" value="1"/>
</dbReference>
<evidence type="ECO:0000256" key="8">
    <source>
        <dbReference type="SAM" id="MobiDB-lite"/>
    </source>
</evidence>
<dbReference type="PANTHER" id="PTHR11705">
    <property type="entry name" value="PROTEASE FAMILY M14 CARBOXYPEPTIDASE A,B"/>
    <property type="match status" value="1"/>
</dbReference>
<feature type="domain" description="Peptidase M14" evidence="9">
    <location>
        <begin position="48"/>
        <end position="347"/>
    </location>
</feature>
<dbReference type="Proteomes" id="UP001152888">
    <property type="component" value="Unassembled WGS sequence"/>
</dbReference>
<comment type="caution">
    <text evidence="7">Lacks conserved residue(s) required for the propagation of feature annotation.</text>
</comment>
<feature type="compositionally biased region" description="Basic residues" evidence="8">
    <location>
        <begin position="1"/>
        <end position="14"/>
    </location>
</feature>
<dbReference type="AlphaFoldDB" id="A0A9P0JQT9"/>
<dbReference type="EMBL" id="CAKOFQ010006681">
    <property type="protein sequence ID" value="CAH1959248.1"/>
    <property type="molecule type" value="Genomic_DNA"/>
</dbReference>
<evidence type="ECO:0000259" key="9">
    <source>
        <dbReference type="PROSITE" id="PS52035"/>
    </source>
</evidence>
<comment type="caution">
    <text evidence="10">The sequence shown here is derived from an EMBL/GenBank/DDBJ whole genome shotgun (WGS) entry which is preliminary data.</text>
</comment>
<dbReference type="InterPro" id="IPR000834">
    <property type="entry name" value="Peptidase_M14"/>
</dbReference>
<evidence type="ECO:0000256" key="3">
    <source>
        <dbReference type="ARBA" id="ARBA00022670"/>
    </source>
</evidence>
<protein>
    <recommendedName>
        <fullName evidence="9">Peptidase M14 domain-containing protein</fullName>
    </recommendedName>
</protein>
<accession>A0A9P0JQT9</accession>
<dbReference type="GO" id="GO:0004181">
    <property type="term" value="F:metallocarboxypeptidase activity"/>
    <property type="evidence" value="ECO:0007669"/>
    <property type="project" value="InterPro"/>
</dbReference>
<feature type="region of interest" description="Disordered" evidence="8">
    <location>
        <begin position="1"/>
        <end position="40"/>
    </location>
</feature>
<evidence type="ECO:0000256" key="6">
    <source>
        <dbReference type="ARBA" id="ARBA00023049"/>
    </source>
</evidence>
<gene>
    <name evidence="10" type="ORF">ACAOBT_LOCUS3084</name>
</gene>
<comment type="cofactor">
    <cofactor evidence="1">
        <name>Zn(2+)</name>
        <dbReference type="ChEBI" id="CHEBI:29105"/>
    </cofactor>
</comment>
<comment type="similarity">
    <text evidence="2 7">Belongs to the peptidase M14 family.</text>
</comment>
<keyword evidence="11" id="KW-1185">Reference proteome</keyword>
<keyword evidence="6" id="KW-0482">Metalloprotease</keyword>
<dbReference type="Pfam" id="PF00246">
    <property type="entry name" value="Peptidase_M14"/>
    <property type="match status" value="1"/>
</dbReference>
<keyword evidence="3" id="KW-0645">Protease</keyword>
<organism evidence="10 11">
    <name type="scientific">Acanthoscelides obtectus</name>
    <name type="common">Bean weevil</name>
    <name type="synonym">Bruchus obtectus</name>
    <dbReference type="NCBI Taxonomy" id="200917"/>
    <lineage>
        <taxon>Eukaryota</taxon>
        <taxon>Metazoa</taxon>
        <taxon>Ecdysozoa</taxon>
        <taxon>Arthropoda</taxon>
        <taxon>Hexapoda</taxon>
        <taxon>Insecta</taxon>
        <taxon>Pterygota</taxon>
        <taxon>Neoptera</taxon>
        <taxon>Endopterygota</taxon>
        <taxon>Coleoptera</taxon>
        <taxon>Polyphaga</taxon>
        <taxon>Cucujiformia</taxon>
        <taxon>Chrysomeloidea</taxon>
        <taxon>Chrysomelidae</taxon>
        <taxon>Bruchinae</taxon>
        <taxon>Bruchini</taxon>
        <taxon>Acanthoscelides</taxon>
    </lineage>
</organism>
<evidence type="ECO:0000256" key="4">
    <source>
        <dbReference type="ARBA" id="ARBA00022801"/>
    </source>
</evidence>
<evidence type="ECO:0000256" key="1">
    <source>
        <dbReference type="ARBA" id="ARBA00001947"/>
    </source>
</evidence>
<evidence type="ECO:0000256" key="2">
    <source>
        <dbReference type="ARBA" id="ARBA00005988"/>
    </source>
</evidence>